<evidence type="ECO:0000256" key="3">
    <source>
        <dbReference type="SAM" id="MobiDB-lite"/>
    </source>
</evidence>
<feature type="compositionally biased region" description="Polar residues" evidence="3">
    <location>
        <begin position="421"/>
        <end position="432"/>
    </location>
</feature>
<dbReference type="EMBL" id="PUHR01000025">
    <property type="protein sequence ID" value="KAG0670290.1"/>
    <property type="molecule type" value="Genomic_DNA"/>
</dbReference>
<keyword evidence="6" id="KW-1185">Reference proteome</keyword>
<dbReference type="Pfam" id="PF00225">
    <property type="entry name" value="Kinesin"/>
    <property type="match status" value="1"/>
</dbReference>
<evidence type="ECO:0000256" key="1">
    <source>
        <dbReference type="PROSITE-ProRule" id="PRU00283"/>
    </source>
</evidence>
<dbReference type="PROSITE" id="PS50067">
    <property type="entry name" value="KINESIN_MOTOR_2"/>
    <property type="match status" value="1"/>
</dbReference>
<keyword evidence="1" id="KW-0505">Motor protein</keyword>
<name>A0A9P6WCJ5_MAUEX</name>
<keyword evidence="2" id="KW-0175">Coiled coil</keyword>
<dbReference type="SMART" id="SM00129">
    <property type="entry name" value="KISc"/>
    <property type="match status" value="1"/>
</dbReference>
<dbReference type="GO" id="GO:0005871">
    <property type="term" value="C:kinesin complex"/>
    <property type="evidence" value="ECO:0007669"/>
    <property type="project" value="TreeGrafter"/>
</dbReference>
<evidence type="ECO:0000259" key="4">
    <source>
        <dbReference type="PROSITE" id="PS50067"/>
    </source>
</evidence>
<evidence type="ECO:0000256" key="2">
    <source>
        <dbReference type="SAM" id="Coils"/>
    </source>
</evidence>
<dbReference type="GO" id="GO:0007018">
    <property type="term" value="P:microtubule-based movement"/>
    <property type="evidence" value="ECO:0007669"/>
    <property type="project" value="InterPro"/>
</dbReference>
<dbReference type="SUPFAM" id="SSF52540">
    <property type="entry name" value="P-loop containing nucleoside triphosphate hydrolases"/>
    <property type="match status" value="1"/>
</dbReference>
<comment type="similarity">
    <text evidence="1">Belongs to the TRAFAC class myosin-kinesin ATPase superfamily. Kinesin family.</text>
</comment>
<proteinExistence type="inferred from homology"/>
<organism evidence="5 6">
    <name type="scientific">Maudiozyma exigua</name>
    <name type="common">Yeast</name>
    <name type="synonym">Kazachstania exigua</name>
    <dbReference type="NCBI Taxonomy" id="34358"/>
    <lineage>
        <taxon>Eukaryota</taxon>
        <taxon>Fungi</taxon>
        <taxon>Dikarya</taxon>
        <taxon>Ascomycota</taxon>
        <taxon>Saccharomycotina</taxon>
        <taxon>Saccharomycetes</taxon>
        <taxon>Saccharomycetales</taxon>
        <taxon>Saccharomycetaceae</taxon>
        <taxon>Maudiozyma</taxon>
    </lineage>
</organism>
<dbReference type="InterPro" id="IPR027640">
    <property type="entry name" value="Kinesin-like_fam"/>
</dbReference>
<keyword evidence="1" id="KW-0067">ATP-binding</keyword>
<dbReference type="AlphaFoldDB" id="A0A9P6WCJ5"/>
<feature type="binding site" evidence="1">
    <location>
        <begin position="111"/>
        <end position="118"/>
    </location>
    <ligand>
        <name>ATP</name>
        <dbReference type="ChEBI" id="CHEBI:30616"/>
    </ligand>
</feature>
<feature type="region of interest" description="Disordered" evidence="3">
    <location>
        <begin position="413"/>
        <end position="436"/>
    </location>
</feature>
<keyword evidence="1" id="KW-0547">Nucleotide-binding</keyword>
<accession>A0A9P6WCJ5</accession>
<dbReference type="Gene3D" id="3.40.850.10">
    <property type="entry name" value="Kinesin motor domain"/>
    <property type="match status" value="1"/>
</dbReference>
<dbReference type="InterPro" id="IPR001752">
    <property type="entry name" value="Kinesin_motor_dom"/>
</dbReference>
<comment type="caution">
    <text evidence="5">The sequence shown here is derived from an EMBL/GenBank/DDBJ whole genome shotgun (WGS) entry which is preliminary data.</text>
</comment>
<gene>
    <name evidence="5" type="ORF">C6P45_002600</name>
</gene>
<dbReference type="Proteomes" id="UP000750334">
    <property type="component" value="Unassembled WGS sequence"/>
</dbReference>
<dbReference type="PANTHER" id="PTHR24115">
    <property type="entry name" value="KINESIN-RELATED"/>
    <property type="match status" value="1"/>
</dbReference>
<dbReference type="GO" id="GO:0008017">
    <property type="term" value="F:microtubule binding"/>
    <property type="evidence" value="ECO:0007669"/>
    <property type="project" value="InterPro"/>
</dbReference>
<evidence type="ECO:0000313" key="5">
    <source>
        <dbReference type="EMBL" id="KAG0670290.1"/>
    </source>
</evidence>
<dbReference type="OrthoDB" id="3176171at2759"/>
<dbReference type="PANTHER" id="PTHR24115:SF9">
    <property type="entry name" value="KINESIN HEAVY CHAIN"/>
    <property type="match status" value="1"/>
</dbReference>
<dbReference type="GO" id="GO:0005874">
    <property type="term" value="C:microtubule"/>
    <property type="evidence" value="ECO:0007669"/>
    <property type="project" value="TreeGrafter"/>
</dbReference>
<sequence>MYWGYSNKSALFSSSEASHKLEEDVTAEKKPISVIVRMIPQKHDNKSRLPMFCRPEESGIYLDSNKQDYSSFDRIFGTNSTNEDIYQYFNNDLNFIQNILDAYDTSIITYGQALTGKSSTLLRNQTAQNEDANIGLLPRLSNELFEKLEKERTEKNTKYVVKLNVFEVSMEKIYDMLAMDEKKKSLKLHHENNKLEYTLKGLTNEVISSTDDIISQMRDVSKRRQVDSKKQTRSTTHLFVKLNVEQRNVVDETLKIGNLLLVDLCGSNLLDKEKDKKIASSDEIKKINSEIKAVNHVIKMLHEHQTKHPNDNTAHSVPYRDSSLTKLLINSIAGNSITAFLTCCSTDKIDEMDSINSLKTSSTIKKIHTQVYPNIVGLHQKKKMCLLYENMKTKEENYLKRIKQLEEERNTFRETYDNPAEGQSNKTTSQKLQKSEAENKALIEQLELLKSLLNKPSDGSKMNQKALMGNTIDITNSLIEKSSKVAELQASIEEMNHTNYILKEKLKRMGGIDSNLEQMNNKLVAQIKEHEKLIHDLLTANAAMESELDHFKEINKVRNDKVKILEDRVSKVNINGASYDNTASMTPRQGSISSSSGHTIVPIEEEKEIAPSSWGLKNTTWGTRQASVGSIGITTSEETFVPRPLKKGLKLNSVRVVSGPATSPHTVHSKM</sequence>
<dbReference type="InterPro" id="IPR027417">
    <property type="entry name" value="P-loop_NTPase"/>
</dbReference>
<dbReference type="InterPro" id="IPR036961">
    <property type="entry name" value="Kinesin_motor_dom_sf"/>
</dbReference>
<dbReference type="GO" id="GO:0008574">
    <property type="term" value="F:plus-end-directed microtubule motor activity"/>
    <property type="evidence" value="ECO:0007669"/>
    <property type="project" value="TreeGrafter"/>
</dbReference>
<dbReference type="GO" id="GO:0016887">
    <property type="term" value="F:ATP hydrolysis activity"/>
    <property type="evidence" value="ECO:0007669"/>
    <property type="project" value="TreeGrafter"/>
</dbReference>
<feature type="coiled-coil region" evidence="2">
    <location>
        <begin position="516"/>
        <end position="547"/>
    </location>
</feature>
<evidence type="ECO:0000313" key="6">
    <source>
        <dbReference type="Proteomes" id="UP000750334"/>
    </source>
</evidence>
<dbReference type="PRINTS" id="PR00380">
    <property type="entry name" value="KINESINHEAVY"/>
</dbReference>
<dbReference type="GO" id="GO:0030705">
    <property type="term" value="P:cytoskeleton-dependent intracellular transport"/>
    <property type="evidence" value="ECO:0007669"/>
    <property type="project" value="TreeGrafter"/>
</dbReference>
<dbReference type="GO" id="GO:0005524">
    <property type="term" value="F:ATP binding"/>
    <property type="evidence" value="ECO:0007669"/>
    <property type="project" value="UniProtKB-UniRule"/>
</dbReference>
<reference evidence="5 6" key="1">
    <citation type="submission" date="2020-11" db="EMBL/GenBank/DDBJ databases">
        <title>Kefir isolates.</title>
        <authorList>
            <person name="Marcisauskas S."/>
            <person name="Kim Y."/>
            <person name="Blasche S."/>
        </authorList>
    </citation>
    <scope>NUCLEOTIDE SEQUENCE [LARGE SCALE GENOMIC DNA]</scope>
    <source>
        <strain evidence="5 6">OG2</strain>
    </source>
</reference>
<protein>
    <recommendedName>
        <fullName evidence="4">Kinesin motor domain-containing protein</fullName>
    </recommendedName>
</protein>
<feature type="domain" description="Kinesin motor" evidence="4">
    <location>
        <begin position="31"/>
        <end position="367"/>
    </location>
</feature>